<dbReference type="GO" id="GO:0005524">
    <property type="term" value="F:ATP binding"/>
    <property type="evidence" value="ECO:0007669"/>
    <property type="project" value="UniProtKB-KW"/>
</dbReference>
<dbReference type="PROSITE" id="PS50893">
    <property type="entry name" value="ABC_TRANSPORTER_2"/>
    <property type="match status" value="1"/>
</dbReference>
<dbReference type="SUPFAM" id="SSF52540">
    <property type="entry name" value="P-loop containing nucleoside triphosphate hydrolases"/>
    <property type="match status" value="1"/>
</dbReference>
<dbReference type="InterPro" id="IPR003593">
    <property type="entry name" value="AAA+_ATPase"/>
</dbReference>
<dbReference type="InterPro" id="IPR013563">
    <property type="entry name" value="Oligopep_ABC_C"/>
</dbReference>
<evidence type="ECO:0000256" key="1">
    <source>
        <dbReference type="ARBA" id="ARBA00004417"/>
    </source>
</evidence>
<dbReference type="Proteomes" id="UP001069802">
    <property type="component" value="Unassembled WGS sequence"/>
</dbReference>
<dbReference type="InterPro" id="IPR027417">
    <property type="entry name" value="P-loop_NTPase"/>
</dbReference>
<feature type="domain" description="ABC transporter" evidence="5">
    <location>
        <begin position="26"/>
        <end position="265"/>
    </location>
</feature>
<keyword evidence="7" id="KW-1185">Reference proteome</keyword>
<dbReference type="RefSeq" id="WP_269425154.1">
    <property type="nucleotide sequence ID" value="NZ_JAPWGY010000015.1"/>
</dbReference>
<keyword evidence="4 6" id="KW-0067">ATP-binding</keyword>
<dbReference type="InterPro" id="IPR003439">
    <property type="entry name" value="ABC_transporter-like_ATP-bd"/>
</dbReference>
<evidence type="ECO:0000256" key="2">
    <source>
        <dbReference type="ARBA" id="ARBA00022448"/>
    </source>
</evidence>
<reference evidence="6" key="1">
    <citation type="submission" date="2022-12" db="EMBL/GenBank/DDBJ databases">
        <title>Bacterial isolates from different developmental stages of Nematostella vectensis.</title>
        <authorList>
            <person name="Fraune S."/>
        </authorList>
    </citation>
    <scope>NUCLEOTIDE SEQUENCE</scope>
    <source>
        <strain evidence="6">G21630-S1</strain>
    </source>
</reference>
<name>A0ABT4LPM6_9PROT</name>
<dbReference type="Gene3D" id="3.40.50.300">
    <property type="entry name" value="P-loop containing nucleotide triphosphate hydrolases"/>
    <property type="match status" value="1"/>
</dbReference>
<evidence type="ECO:0000259" key="5">
    <source>
        <dbReference type="PROSITE" id="PS50893"/>
    </source>
</evidence>
<dbReference type="Pfam" id="PF08352">
    <property type="entry name" value="oligo_HPY"/>
    <property type="match status" value="1"/>
</dbReference>
<dbReference type="CDD" id="cd03257">
    <property type="entry name" value="ABC_NikE_OppD_transporters"/>
    <property type="match status" value="1"/>
</dbReference>
<evidence type="ECO:0000256" key="3">
    <source>
        <dbReference type="ARBA" id="ARBA00022741"/>
    </source>
</evidence>
<protein>
    <submittedName>
        <fullName evidence="6">ATP-binding cassette domain-containing protein</fullName>
    </submittedName>
</protein>
<evidence type="ECO:0000313" key="6">
    <source>
        <dbReference type="EMBL" id="MCZ4283034.1"/>
    </source>
</evidence>
<dbReference type="PANTHER" id="PTHR43776">
    <property type="entry name" value="TRANSPORT ATP-BINDING PROTEIN"/>
    <property type="match status" value="1"/>
</dbReference>
<dbReference type="SMART" id="SM00382">
    <property type="entry name" value="AAA"/>
    <property type="match status" value="1"/>
</dbReference>
<sequence length="349" mass="38029">MSMPLLELCNISRIFTRNDGVFDKLARRLAIGRPLENLVAVDNVSMVVNRGETVGIVGESGCGKSTLGRVAVQLLAPTSGKVCFEGKDIATLPAEEARRARFKLQMVFQNPYTSLNPRRRVGETVIEAAVAHGLVAKADARDAAIEAMGRVGLKPDFIDRFPHALSGGQRQRVGIARALAVDPACVVFDEAVAALDVSIQAQILELLVELRQNSSFASVFISHDLNVVRYIADRVVILYLGRVVETASTATLFDNPHHPYSRALMAEAPQLKAQKKTFTPIVGELPSPLSPPSGCQFHPRCPHAMPRCKTDQPMLRQLGDRHFSACHLEVGQGEEGRIEEAGKRKVVQA</sequence>
<dbReference type="NCBIfam" id="TIGR01727">
    <property type="entry name" value="oligo_HPY"/>
    <property type="match status" value="1"/>
</dbReference>
<comment type="caution">
    <text evidence="6">The sequence shown here is derived from an EMBL/GenBank/DDBJ whole genome shotgun (WGS) entry which is preliminary data.</text>
</comment>
<evidence type="ECO:0000313" key="7">
    <source>
        <dbReference type="Proteomes" id="UP001069802"/>
    </source>
</evidence>
<dbReference type="InterPro" id="IPR050319">
    <property type="entry name" value="ABC_transp_ATP-bind"/>
</dbReference>
<gene>
    <name evidence="6" type="ORF">O4H49_19780</name>
</gene>
<comment type="subcellular location">
    <subcellularLocation>
        <location evidence="1">Cell inner membrane</location>
        <topology evidence="1">Peripheral membrane protein</topology>
    </subcellularLocation>
</comment>
<dbReference type="InterPro" id="IPR017871">
    <property type="entry name" value="ABC_transporter-like_CS"/>
</dbReference>
<evidence type="ECO:0000256" key="4">
    <source>
        <dbReference type="ARBA" id="ARBA00022840"/>
    </source>
</evidence>
<accession>A0ABT4LPM6</accession>
<keyword evidence="3" id="KW-0547">Nucleotide-binding</keyword>
<dbReference type="EMBL" id="JAPWGY010000015">
    <property type="protein sequence ID" value="MCZ4283034.1"/>
    <property type="molecule type" value="Genomic_DNA"/>
</dbReference>
<organism evidence="6 7">
    <name type="scientific">Kiloniella laminariae</name>
    <dbReference type="NCBI Taxonomy" id="454162"/>
    <lineage>
        <taxon>Bacteria</taxon>
        <taxon>Pseudomonadati</taxon>
        <taxon>Pseudomonadota</taxon>
        <taxon>Alphaproteobacteria</taxon>
        <taxon>Rhodospirillales</taxon>
        <taxon>Kiloniellaceae</taxon>
        <taxon>Kiloniella</taxon>
    </lineage>
</organism>
<dbReference type="Pfam" id="PF00005">
    <property type="entry name" value="ABC_tran"/>
    <property type="match status" value="1"/>
</dbReference>
<keyword evidence="2" id="KW-0813">Transport</keyword>
<dbReference type="PROSITE" id="PS00211">
    <property type="entry name" value="ABC_TRANSPORTER_1"/>
    <property type="match status" value="1"/>
</dbReference>
<proteinExistence type="predicted"/>